<dbReference type="Pfam" id="PF07992">
    <property type="entry name" value="Pyr_redox_2"/>
    <property type="match status" value="1"/>
</dbReference>
<keyword evidence="6" id="KW-0676">Redox-active center</keyword>
<dbReference type="InterPro" id="IPR004099">
    <property type="entry name" value="Pyr_nucl-diS_OxRdtase_dimer"/>
</dbReference>
<protein>
    <submittedName>
        <fullName evidence="8">Coenzyme A disulfide reductase</fullName>
        <ecNumber evidence="8">1.8.1.14</ecNumber>
    </submittedName>
</protein>
<dbReference type="PANTHER" id="PTHR43429">
    <property type="entry name" value="PYRIDINE NUCLEOTIDE-DISULFIDE OXIDOREDUCTASE DOMAIN-CONTAINING"/>
    <property type="match status" value="1"/>
</dbReference>
<dbReference type="Gene3D" id="3.50.50.60">
    <property type="entry name" value="FAD/NAD(P)-binding domain"/>
    <property type="match status" value="2"/>
</dbReference>
<dbReference type="PRINTS" id="PR00368">
    <property type="entry name" value="FADPNR"/>
</dbReference>
<comment type="similarity">
    <text evidence="2">Belongs to the class-III pyridine nucleotide-disulfide oxidoreductase family.</text>
</comment>
<dbReference type="Pfam" id="PF02852">
    <property type="entry name" value="Pyr_redox_dim"/>
    <property type="match status" value="1"/>
</dbReference>
<dbReference type="EMBL" id="CP036272">
    <property type="protein sequence ID" value="QDT62093.1"/>
    <property type="molecule type" value="Genomic_DNA"/>
</dbReference>
<feature type="domain" description="Rhodanese" evidence="7">
    <location>
        <begin position="463"/>
        <end position="550"/>
    </location>
</feature>
<comment type="cofactor">
    <cofactor evidence="1">
        <name>FAD</name>
        <dbReference type="ChEBI" id="CHEBI:57692"/>
    </cofactor>
</comment>
<dbReference type="InterPro" id="IPR036873">
    <property type="entry name" value="Rhodanese-like_dom_sf"/>
</dbReference>
<dbReference type="SUPFAM" id="SSF55424">
    <property type="entry name" value="FAD/NAD-linked reductases, dimerisation (C-terminal) domain"/>
    <property type="match status" value="1"/>
</dbReference>
<dbReference type="InterPro" id="IPR036188">
    <property type="entry name" value="FAD/NAD-bd_sf"/>
</dbReference>
<dbReference type="RefSeq" id="WP_145276615.1">
    <property type="nucleotide sequence ID" value="NZ_CP036272.1"/>
</dbReference>
<keyword evidence="9" id="KW-1185">Reference proteome</keyword>
<evidence type="ECO:0000256" key="5">
    <source>
        <dbReference type="ARBA" id="ARBA00023002"/>
    </source>
</evidence>
<dbReference type="PRINTS" id="PR00411">
    <property type="entry name" value="PNDRDTASEI"/>
</dbReference>
<dbReference type="EC" id="1.8.1.14" evidence="8"/>
<gene>
    <name evidence="8" type="primary">cdr</name>
    <name evidence="8" type="ORF">SV7mr_46400</name>
</gene>
<keyword evidence="5 8" id="KW-0560">Oxidoreductase</keyword>
<dbReference type="Gene3D" id="3.40.250.10">
    <property type="entry name" value="Rhodanese-like domain"/>
    <property type="match status" value="1"/>
</dbReference>
<dbReference type="SUPFAM" id="SSF52821">
    <property type="entry name" value="Rhodanese/Cell cycle control phosphatase"/>
    <property type="match status" value="1"/>
</dbReference>
<dbReference type="InterPro" id="IPR023753">
    <property type="entry name" value="FAD/NAD-binding_dom"/>
</dbReference>
<name>A0A517T159_9BACT</name>
<dbReference type="PROSITE" id="PS50206">
    <property type="entry name" value="RHODANESE_3"/>
    <property type="match status" value="1"/>
</dbReference>
<evidence type="ECO:0000256" key="3">
    <source>
        <dbReference type="ARBA" id="ARBA00022630"/>
    </source>
</evidence>
<evidence type="ECO:0000256" key="2">
    <source>
        <dbReference type="ARBA" id="ARBA00009130"/>
    </source>
</evidence>
<dbReference type="Pfam" id="PF00581">
    <property type="entry name" value="Rhodanese"/>
    <property type="match status" value="1"/>
</dbReference>
<reference evidence="8 9" key="1">
    <citation type="submission" date="2019-02" db="EMBL/GenBank/DDBJ databases">
        <title>Deep-cultivation of Planctomycetes and their phenomic and genomic characterization uncovers novel biology.</title>
        <authorList>
            <person name="Wiegand S."/>
            <person name="Jogler M."/>
            <person name="Boedeker C."/>
            <person name="Pinto D."/>
            <person name="Vollmers J."/>
            <person name="Rivas-Marin E."/>
            <person name="Kohn T."/>
            <person name="Peeters S.H."/>
            <person name="Heuer A."/>
            <person name="Rast P."/>
            <person name="Oberbeckmann S."/>
            <person name="Bunk B."/>
            <person name="Jeske O."/>
            <person name="Meyerdierks A."/>
            <person name="Storesund J.E."/>
            <person name="Kallscheuer N."/>
            <person name="Luecker S."/>
            <person name="Lage O.M."/>
            <person name="Pohl T."/>
            <person name="Merkel B.J."/>
            <person name="Hornburger P."/>
            <person name="Mueller R.-W."/>
            <person name="Bruemmer F."/>
            <person name="Labrenz M."/>
            <person name="Spormann A.M."/>
            <person name="Op den Camp H."/>
            <person name="Overmann J."/>
            <person name="Amann R."/>
            <person name="Jetten M.S.M."/>
            <person name="Mascher T."/>
            <person name="Medema M.H."/>
            <person name="Devos D.P."/>
            <person name="Kaster A.-K."/>
            <person name="Ovreas L."/>
            <person name="Rohde M."/>
            <person name="Galperin M.Y."/>
            <person name="Jogler C."/>
        </authorList>
    </citation>
    <scope>NUCLEOTIDE SEQUENCE [LARGE SCALE GENOMIC DNA]</scope>
    <source>
        <strain evidence="8 9">SV_7m_r</strain>
    </source>
</reference>
<dbReference type="InterPro" id="IPR001307">
    <property type="entry name" value="Thiosulphate_STrfase_CS"/>
</dbReference>
<sequence>MKIVIIGGVAGGASAAARTRRLDDTAEIVLIERGGFPSFANCGMPYYVGGVIQSRDKLLVAPVQMLRERHRLDVRTRSEVTSIDREAQTIQVRQLESGESYFESYDKLIIATGASPITPPLPGIDNQRVLRLRNLDDADAMHRIATADAKRAIIIGGGFIGVEVAENLVHRGIQTTLIERGTQLLGPWDPEMVVPIEQAFKEKGIELLYKTSVTGFQPCESGVSVQIENQPSREADFVVLCIGVTPENKLAKEAGLDCGQRGGVIVNAHMQTTDPNIYAVGDVVEVHDIIGDCPTQIPLAGPANRQGRIAADHALGRPSQFRGVQGTSVVGAFGVSAAMTGWSEKLLQRNNVDYEKIYIHPANHAGYYPGAEGMTLKLLFSTSNGRIFGAQGVGGNGVDKRIDVISMAIQANLTVEDLEESELCYAPQFGSAKDPVNMLGFVASDVMRGDQPVTHVDRLLDGTPDGTFLLDVRSVPEFQRGHLPGAVNIPIEELRERLSEVPQDQQIVAYCQVGIRGYLATRVLMQNGYNVANLSGGYKLWQRYGIEPAV</sequence>
<evidence type="ECO:0000256" key="1">
    <source>
        <dbReference type="ARBA" id="ARBA00001974"/>
    </source>
</evidence>
<evidence type="ECO:0000259" key="7">
    <source>
        <dbReference type="PROSITE" id="PS50206"/>
    </source>
</evidence>
<dbReference type="InterPro" id="IPR016156">
    <property type="entry name" value="FAD/NAD-linked_Rdtase_dimer_sf"/>
</dbReference>
<dbReference type="GO" id="GO:0004792">
    <property type="term" value="F:thiosulfate-cyanide sulfurtransferase activity"/>
    <property type="evidence" value="ECO:0007669"/>
    <property type="project" value="InterPro"/>
</dbReference>
<dbReference type="PANTHER" id="PTHR43429:SF1">
    <property type="entry name" value="NAD(P)H SULFUR OXIDOREDUCTASE (COA-DEPENDENT)"/>
    <property type="match status" value="1"/>
</dbReference>
<dbReference type="InterPro" id="IPR050260">
    <property type="entry name" value="FAD-bd_OxRdtase"/>
</dbReference>
<dbReference type="PROSITE" id="PS00380">
    <property type="entry name" value="RHODANESE_1"/>
    <property type="match status" value="1"/>
</dbReference>
<organism evidence="8 9">
    <name type="scientific">Stieleria bergensis</name>
    <dbReference type="NCBI Taxonomy" id="2528025"/>
    <lineage>
        <taxon>Bacteria</taxon>
        <taxon>Pseudomonadati</taxon>
        <taxon>Planctomycetota</taxon>
        <taxon>Planctomycetia</taxon>
        <taxon>Pirellulales</taxon>
        <taxon>Pirellulaceae</taxon>
        <taxon>Stieleria</taxon>
    </lineage>
</organism>
<dbReference type="InterPro" id="IPR001763">
    <property type="entry name" value="Rhodanese-like_dom"/>
</dbReference>
<keyword evidence="3" id="KW-0285">Flavoprotein</keyword>
<keyword evidence="4" id="KW-0274">FAD</keyword>
<dbReference type="GO" id="GO:0050451">
    <property type="term" value="F:CoA-disulfide reductase (NADPH) activity"/>
    <property type="evidence" value="ECO:0007669"/>
    <property type="project" value="UniProtKB-EC"/>
</dbReference>
<proteinExistence type="inferred from homology"/>
<dbReference type="Proteomes" id="UP000315003">
    <property type="component" value="Chromosome"/>
</dbReference>
<accession>A0A517T159</accession>
<dbReference type="OrthoDB" id="9802028at2"/>
<dbReference type="SUPFAM" id="SSF51905">
    <property type="entry name" value="FAD/NAD(P)-binding domain"/>
    <property type="match status" value="1"/>
</dbReference>
<dbReference type="SMART" id="SM00450">
    <property type="entry name" value="RHOD"/>
    <property type="match status" value="1"/>
</dbReference>
<dbReference type="CDD" id="cd01524">
    <property type="entry name" value="RHOD_Pyr_redox"/>
    <property type="match status" value="1"/>
</dbReference>
<evidence type="ECO:0000256" key="4">
    <source>
        <dbReference type="ARBA" id="ARBA00022827"/>
    </source>
</evidence>
<evidence type="ECO:0000256" key="6">
    <source>
        <dbReference type="ARBA" id="ARBA00023284"/>
    </source>
</evidence>
<dbReference type="AlphaFoldDB" id="A0A517T159"/>
<evidence type="ECO:0000313" key="8">
    <source>
        <dbReference type="EMBL" id="QDT62093.1"/>
    </source>
</evidence>
<evidence type="ECO:0000313" key="9">
    <source>
        <dbReference type="Proteomes" id="UP000315003"/>
    </source>
</evidence>